<protein>
    <recommendedName>
        <fullName evidence="4">Allene oxide cyclase barrel-like domain-containing protein</fullName>
    </recommendedName>
</protein>
<evidence type="ECO:0000256" key="1">
    <source>
        <dbReference type="SAM" id="SignalP"/>
    </source>
</evidence>
<dbReference type="RefSeq" id="WP_143060431.1">
    <property type="nucleotide sequence ID" value="NZ_FNTD01000004.1"/>
</dbReference>
<keyword evidence="1" id="KW-0732">Signal</keyword>
<organism evidence="2 3">
    <name type="scientific">Streptomyces misionensis</name>
    <dbReference type="NCBI Taxonomy" id="67331"/>
    <lineage>
        <taxon>Bacteria</taxon>
        <taxon>Bacillati</taxon>
        <taxon>Actinomycetota</taxon>
        <taxon>Actinomycetes</taxon>
        <taxon>Kitasatosporales</taxon>
        <taxon>Streptomycetaceae</taxon>
        <taxon>Streptomyces</taxon>
    </lineage>
</organism>
<dbReference type="Gene3D" id="2.40.480.10">
    <property type="entry name" value="Allene oxide cyclase-like"/>
    <property type="match status" value="1"/>
</dbReference>
<dbReference type="Proteomes" id="UP000182375">
    <property type="component" value="Unassembled WGS sequence"/>
</dbReference>
<proteinExistence type="predicted"/>
<dbReference type="AlphaFoldDB" id="A0A1H4R684"/>
<feature type="chain" id="PRO_5010278209" description="Allene oxide cyclase barrel-like domain-containing protein" evidence="1">
    <location>
        <begin position="34"/>
        <end position="163"/>
    </location>
</feature>
<reference evidence="2 3" key="1">
    <citation type="submission" date="2016-10" db="EMBL/GenBank/DDBJ databases">
        <authorList>
            <person name="de Groot N.N."/>
        </authorList>
    </citation>
    <scope>NUCLEOTIDE SEQUENCE [LARGE SCALE GENOMIC DNA]</scope>
    <source>
        <strain evidence="2 3">DSM 40306</strain>
    </source>
</reference>
<sequence>MHRLAVGRRLASAVATASLVGALGVAGAVPALAAAPAPLSFTIDYTKNTSIPQTPHLGGGFAGNGPVLDASGKQIGRTFDTCGIDGIEGPSKMDADCGAYVIFNNGDELNLSTQAVIDANPFDYPYTFKAVVEGGTGAYDGAQGEAKVTAERPGVYKVDVRFK</sequence>
<evidence type="ECO:0000313" key="2">
    <source>
        <dbReference type="EMBL" id="SEC27201.1"/>
    </source>
</evidence>
<dbReference type="GeneID" id="95510799"/>
<gene>
    <name evidence="2" type="ORF">SAMN04490357_1603</name>
</gene>
<accession>A0A1H4R684</accession>
<dbReference type="EMBL" id="FNTD01000004">
    <property type="protein sequence ID" value="SEC27201.1"/>
    <property type="molecule type" value="Genomic_DNA"/>
</dbReference>
<dbReference type="InterPro" id="IPR044859">
    <property type="entry name" value="Allene_oxi_cyc_Dirigent"/>
</dbReference>
<evidence type="ECO:0008006" key="4">
    <source>
        <dbReference type="Google" id="ProtNLM"/>
    </source>
</evidence>
<dbReference type="STRING" id="67331.SAMN04490357_1603"/>
<name>A0A1H4R684_9ACTN</name>
<feature type="signal peptide" evidence="1">
    <location>
        <begin position="1"/>
        <end position="33"/>
    </location>
</feature>
<evidence type="ECO:0000313" key="3">
    <source>
        <dbReference type="Proteomes" id="UP000182375"/>
    </source>
</evidence>